<proteinExistence type="predicted"/>
<dbReference type="AlphaFoldDB" id="A0A8T4IRH1"/>
<feature type="domain" description="Htaa" evidence="4">
    <location>
        <begin position="37"/>
        <end position="202"/>
    </location>
</feature>
<feature type="transmembrane region" description="Helical" evidence="2">
    <location>
        <begin position="439"/>
        <end position="461"/>
    </location>
</feature>
<evidence type="ECO:0000259" key="4">
    <source>
        <dbReference type="Pfam" id="PF04213"/>
    </source>
</evidence>
<keyword evidence="2" id="KW-0812">Transmembrane</keyword>
<feature type="signal peptide" evidence="3">
    <location>
        <begin position="1"/>
        <end position="29"/>
    </location>
</feature>
<comment type="caution">
    <text evidence="5">The sequence shown here is derived from an EMBL/GenBank/DDBJ whole genome shotgun (WGS) entry which is preliminary data.</text>
</comment>
<keyword evidence="6" id="KW-1185">Reference proteome</keyword>
<feature type="region of interest" description="Disordered" evidence="1">
    <location>
        <begin position="208"/>
        <end position="244"/>
    </location>
</feature>
<feature type="chain" id="PRO_5035802445" evidence="3">
    <location>
        <begin position="30"/>
        <end position="468"/>
    </location>
</feature>
<dbReference type="InterPro" id="IPR007331">
    <property type="entry name" value="Htaa"/>
</dbReference>
<evidence type="ECO:0000256" key="1">
    <source>
        <dbReference type="SAM" id="MobiDB-lite"/>
    </source>
</evidence>
<feature type="region of interest" description="Disordered" evidence="1">
    <location>
        <begin position="407"/>
        <end position="433"/>
    </location>
</feature>
<organism evidence="5 6">
    <name type="scientific">Streptomyces daliensis</name>
    <dbReference type="NCBI Taxonomy" id="299421"/>
    <lineage>
        <taxon>Bacteria</taxon>
        <taxon>Bacillati</taxon>
        <taxon>Actinomycetota</taxon>
        <taxon>Actinomycetes</taxon>
        <taxon>Kitasatosporales</taxon>
        <taxon>Streptomycetaceae</taxon>
        <taxon>Streptomyces</taxon>
    </lineage>
</organism>
<reference evidence="5" key="1">
    <citation type="submission" date="2021-04" db="EMBL/GenBank/DDBJ databases">
        <title>Sequencing of actinobacteria type strains.</title>
        <authorList>
            <person name="Nguyen G.-S."/>
            <person name="Wentzel A."/>
        </authorList>
    </citation>
    <scope>NUCLEOTIDE SEQUENCE</scope>
    <source>
        <strain evidence="5">DSM 42095</strain>
    </source>
</reference>
<protein>
    <submittedName>
        <fullName evidence="5">HtaA domain-containing protein</fullName>
    </submittedName>
</protein>
<sequence length="468" mass="48442">MRPYRRAAVALTTLAVLLGALLPASAAHAESRTVRGGRLDWGIKSSFQNYVTGPIAQGRHTPTDGASTTSGNRFRFHSASGSYDPETGAFRAAFEGGVHFTGHKVPDGGNELDLRISRPTVRAEGGSGTLYADLVSKARGSGKVTRSAQVAFARLNLSGVDMRGGGSPVALNDVPATLTSDGAKAFAGYYSDGTALDPVSLSVDVVESAPKTGDGNSSGKDSEDKDKKEDGKKEEKDGKDARGGFEDAAVDWGVRRTFREYVTGPVAEGRWKTADGARDGGAVFRFPEGTGTYDEDGGTLTARFAGSVRFTGHDLDLKLSRITVRVAEGSGTLAADVTREGTTDTEVPLVTFPARDLEPEDGLATVDEAPAKLTARGAKAFASLYPAGTAMDPVTLSVAVTGEARLPALPDLGSDTSPRAEGAADDRPTSATEDTAAPVTAYVAAGAAVLAALAAGTVFVLRRRARAA</sequence>
<evidence type="ECO:0000256" key="2">
    <source>
        <dbReference type="SAM" id="Phobius"/>
    </source>
</evidence>
<keyword evidence="2" id="KW-0472">Membrane</keyword>
<feature type="domain" description="Htaa" evidence="4">
    <location>
        <begin position="248"/>
        <end position="397"/>
    </location>
</feature>
<feature type="compositionally biased region" description="Basic and acidic residues" evidence="1">
    <location>
        <begin position="220"/>
        <end position="244"/>
    </location>
</feature>
<feature type="non-terminal residue" evidence="5">
    <location>
        <position position="468"/>
    </location>
</feature>
<evidence type="ECO:0000313" key="5">
    <source>
        <dbReference type="EMBL" id="MBR7671964.1"/>
    </source>
</evidence>
<keyword evidence="3" id="KW-0732">Signal</keyword>
<evidence type="ECO:0000256" key="3">
    <source>
        <dbReference type="SAM" id="SignalP"/>
    </source>
</evidence>
<gene>
    <name evidence="5" type="ORF">KDA82_02700</name>
</gene>
<dbReference type="EMBL" id="JAGSMN010000054">
    <property type="protein sequence ID" value="MBR7671964.1"/>
    <property type="molecule type" value="Genomic_DNA"/>
</dbReference>
<dbReference type="Proteomes" id="UP000675554">
    <property type="component" value="Unassembled WGS sequence"/>
</dbReference>
<evidence type="ECO:0000313" key="6">
    <source>
        <dbReference type="Proteomes" id="UP000675554"/>
    </source>
</evidence>
<dbReference type="Pfam" id="PF04213">
    <property type="entry name" value="HtaA"/>
    <property type="match status" value="2"/>
</dbReference>
<name>A0A8T4IRH1_9ACTN</name>
<keyword evidence="2" id="KW-1133">Transmembrane helix</keyword>
<accession>A0A8T4IRH1</accession>